<evidence type="ECO:0000313" key="6">
    <source>
        <dbReference type="EMBL" id="TDY04146.1"/>
    </source>
</evidence>
<evidence type="ECO:0000256" key="2">
    <source>
        <dbReference type="HAMAP-Rule" id="MF_02087"/>
    </source>
</evidence>
<dbReference type="NCBIfam" id="TIGR00044">
    <property type="entry name" value="YggS family pyridoxal phosphate-dependent enzyme"/>
    <property type="match status" value="1"/>
</dbReference>
<evidence type="ECO:0000256" key="4">
    <source>
        <dbReference type="RuleBase" id="RU004514"/>
    </source>
</evidence>
<evidence type="ECO:0000256" key="1">
    <source>
        <dbReference type="ARBA" id="ARBA00022898"/>
    </source>
</evidence>
<dbReference type="PANTHER" id="PTHR10146:SF14">
    <property type="entry name" value="PYRIDOXAL PHOSPHATE HOMEOSTASIS PROTEIN"/>
    <property type="match status" value="1"/>
</dbReference>
<dbReference type="AlphaFoldDB" id="A0A4R8IT36"/>
<gene>
    <name evidence="6" type="ORF">EDC23_0518</name>
</gene>
<dbReference type="InterPro" id="IPR001608">
    <property type="entry name" value="Ala_racemase_N"/>
</dbReference>
<comment type="function">
    <text evidence="2">Pyridoxal 5'-phosphate (PLP)-binding protein, which is involved in PLP homeostasis.</text>
</comment>
<dbReference type="Proteomes" id="UP000294914">
    <property type="component" value="Unassembled WGS sequence"/>
</dbReference>
<dbReference type="InterPro" id="IPR029066">
    <property type="entry name" value="PLP-binding_barrel"/>
</dbReference>
<sequence>MNSIAQRLESVREHITHAEKQAGRPPGSVQLLAVSKTRPAEDLRAALGAGQTRFGESYLQDARPKITALADAPIEWHFIGPIQSNKTREIAEHFAWVHSVERLKIARRLSEQRPPELPPLNVCLQINTSGEASKAGASPAEALTLARSIAELPRLRLRGLMTLPAPAGDFEQQRVPFRQLRQLFDQLNAEGLALDTLSMGMTDDLEAAIAEGSTIVRIGTAVFGARAPNKGRGTKDE</sequence>
<dbReference type="InterPro" id="IPR011078">
    <property type="entry name" value="PyrdxlP_homeostasis"/>
</dbReference>
<keyword evidence="1 2" id="KW-0663">Pyridoxal phosphate</keyword>
<feature type="domain" description="Alanine racemase N-terminal" evidence="5">
    <location>
        <begin position="8"/>
        <end position="226"/>
    </location>
</feature>
<dbReference type="RefSeq" id="WP_134080799.1">
    <property type="nucleotide sequence ID" value="NZ_SOQX01000001.1"/>
</dbReference>
<comment type="cofactor">
    <cofactor evidence="3">
        <name>pyridoxal 5'-phosphate</name>
        <dbReference type="ChEBI" id="CHEBI:597326"/>
    </cofactor>
</comment>
<dbReference type="SUPFAM" id="SSF51419">
    <property type="entry name" value="PLP-binding barrel"/>
    <property type="match status" value="1"/>
</dbReference>
<feature type="modified residue" description="N6-(pyridoxal phosphate)lysine" evidence="2 3">
    <location>
        <position position="36"/>
    </location>
</feature>
<dbReference type="EMBL" id="SOQX01000001">
    <property type="protein sequence ID" value="TDY04146.1"/>
    <property type="molecule type" value="Genomic_DNA"/>
</dbReference>
<evidence type="ECO:0000256" key="3">
    <source>
        <dbReference type="PIRSR" id="PIRSR004848-1"/>
    </source>
</evidence>
<protein>
    <recommendedName>
        <fullName evidence="2">Pyridoxal phosphate homeostasis protein</fullName>
        <shortName evidence="2">PLP homeostasis protein</shortName>
    </recommendedName>
</protein>
<dbReference type="Gene3D" id="3.20.20.10">
    <property type="entry name" value="Alanine racemase"/>
    <property type="match status" value="1"/>
</dbReference>
<comment type="caution">
    <text evidence="6">The sequence shown here is derived from an EMBL/GenBank/DDBJ whole genome shotgun (WGS) entry which is preliminary data.</text>
</comment>
<organism evidence="6 7">
    <name type="scientific">Thiohalophilus thiocyanatoxydans</name>
    <dbReference type="NCBI Taxonomy" id="381308"/>
    <lineage>
        <taxon>Bacteria</taxon>
        <taxon>Pseudomonadati</taxon>
        <taxon>Pseudomonadota</taxon>
        <taxon>Gammaproteobacteria</taxon>
        <taxon>Thiohalomonadales</taxon>
        <taxon>Thiohalophilaceae</taxon>
        <taxon>Thiohalophilus</taxon>
    </lineage>
</organism>
<dbReference type="GO" id="GO:0030170">
    <property type="term" value="F:pyridoxal phosphate binding"/>
    <property type="evidence" value="ECO:0007669"/>
    <property type="project" value="UniProtKB-UniRule"/>
</dbReference>
<dbReference type="HAMAP" id="MF_02087">
    <property type="entry name" value="PLP_homeostasis"/>
    <property type="match status" value="1"/>
</dbReference>
<dbReference type="CDD" id="cd06824">
    <property type="entry name" value="PLPDE_III_Yggs_like"/>
    <property type="match status" value="1"/>
</dbReference>
<reference evidence="6 7" key="1">
    <citation type="submission" date="2019-03" db="EMBL/GenBank/DDBJ databases">
        <title>Genomic Encyclopedia of Type Strains, Phase IV (KMG-IV): sequencing the most valuable type-strain genomes for metagenomic binning, comparative biology and taxonomic classification.</title>
        <authorList>
            <person name="Goeker M."/>
        </authorList>
    </citation>
    <scope>NUCLEOTIDE SEQUENCE [LARGE SCALE GENOMIC DNA]</scope>
    <source>
        <strain evidence="6 7">DSM 16326</strain>
    </source>
</reference>
<dbReference type="PANTHER" id="PTHR10146">
    <property type="entry name" value="PROLINE SYNTHETASE CO-TRANSCRIBED BACTERIAL HOMOLOG PROTEIN"/>
    <property type="match status" value="1"/>
</dbReference>
<evidence type="ECO:0000313" key="7">
    <source>
        <dbReference type="Proteomes" id="UP000294914"/>
    </source>
</evidence>
<keyword evidence="7" id="KW-1185">Reference proteome</keyword>
<dbReference type="PROSITE" id="PS01211">
    <property type="entry name" value="UPF0001"/>
    <property type="match status" value="1"/>
</dbReference>
<dbReference type="Pfam" id="PF01168">
    <property type="entry name" value="Ala_racemase_N"/>
    <property type="match status" value="1"/>
</dbReference>
<comment type="similarity">
    <text evidence="2 4">Belongs to the pyridoxal phosphate-binding protein YggS/PROSC family.</text>
</comment>
<dbReference type="FunFam" id="3.20.20.10:FF:000018">
    <property type="entry name" value="Pyridoxal phosphate homeostasis protein"/>
    <property type="match status" value="1"/>
</dbReference>
<name>A0A4R8IT36_9GAMM</name>
<proteinExistence type="inferred from homology"/>
<dbReference type="OrthoDB" id="9804072at2"/>
<evidence type="ECO:0000259" key="5">
    <source>
        <dbReference type="Pfam" id="PF01168"/>
    </source>
</evidence>
<dbReference type="PIRSF" id="PIRSF004848">
    <property type="entry name" value="YBL036c_PLPDEIII"/>
    <property type="match status" value="1"/>
</dbReference>
<accession>A0A4R8IT36</accession>